<dbReference type="Pfam" id="PF00975">
    <property type="entry name" value="Thioesterase"/>
    <property type="match status" value="1"/>
</dbReference>
<feature type="domain" description="Thioesterase" evidence="2">
    <location>
        <begin position="18"/>
        <end position="240"/>
    </location>
</feature>
<dbReference type="InterPro" id="IPR029058">
    <property type="entry name" value="AB_hydrolase_fold"/>
</dbReference>
<organism evidence="3 4">
    <name type="scientific">Coprococcus intestinihominis</name>
    <dbReference type="NCBI Taxonomy" id="3133154"/>
    <lineage>
        <taxon>Bacteria</taxon>
        <taxon>Bacillati</taxon>
        <taxon>Bacillota</taxon>
        <taxon>Clostridia</taxon>
        <taxon>Lachnospirales</taxon>
        <taxon>Lachnospiraceae</taxon>
        <taxon>Coprococcus</taxon>
    </lineage>
</organism>
<name>A0ABV1B6Z3_9FIRM</name>
<dbReference type="InterPro" id="IPR012223">
    <property type="entry name" value="TEII"/>
</dbReference>
<evidence type="ECO:0000259" key="2">
    <source>
        <dbReference type="Pfam" id="PF00975"/>
    </source>
</evidence>
<sequence length="248" mass="29017">MDYKLLKNRENIKKENITLFCLPFAGGGASAYSTWIKKLSDGITVCPIQLPGREERIMEKPYTDMKLMLEDLMEEIESAIQGRYSLWGHSMGGKIVYELEKHLENKGYQAQYLFVSGSRIPSIPEPNPIYHLPDEAFKRELQRFEGTPKEIMENQELLKIFLPMLRADFTMDETYYTERQEKIHAPIIAFAGMEDKEATPSDIKKWENYTDQYFQYFLFKGGHFYIREKEIEVIDKLNAILKGITDEI</sequence>
<dbReference type="Proteomes" id="UP001469749">
    <property type="component" value="Unassembled WGS sequence"/>
</dbReference>
<dbReference type="PANTHER" id="PTHR11487:SF0">
    <property type="entry name" value="S-ACYL FATTY ACID SYNTHASE THIOESTERASE, MEDIUM CHAIN"/>
    <property type="match status" value="1"/>
</dbReference>
<dbReference type="PANTHER" id="PTHR11487">
    <property type="entry name" value="THIOESTERASE"/>
    <property type="match status" value="1"/>
</dbReference>
<dbReference type="RefSeq" id="WP_349085824.1">
    <property type="nucleotide sequence ID" value="NZ_JBBMEK010000220.1"/>
</dbReference>
<dbReference type="Gene3D" id="3.40.50.1820">
    <property type="entry name" value="alpha/beta hydrolase"/>
    <property type="match status" value="1"/>
</dbReference>
<evidence type="ECO:0000313" key="3">
    <source>
        <dbReference type="EMBL" id="MEQ2366186.1"/>
    </source>
</evidence>
<protein>
    <submittedName>
        <fullName evidence="3">Thioesterase domain-containing protein</fullName>
    </submittedName>
</protein>
<evidence type="ECO:0000256" key="1">
    <source>
        <dbReference type="ARBA" id="ARBA00007169"/>
    </source>
</evidence>
<keyword evidence="4" id="KW-1185">Reference proteome</keyword>
<accession>A0ABV1B6Z3</accession>
<evidence type="ECO:0000313" key="4">
    <source>
        <dbReference type="Proteomes" id="UP001469749"/>
    </source>
</evidence>
<comment type="caution">
    <text evidence="3">The sequence shown here is derived from an EMBL/GenBank/DDBJ whole genome shotgun (WGS) entry which is preliminary data.</text>
</comment>
<proteinExistence type="inferred from homology"/>
<dbReference type="InterPro" id="IPR001031">
    <property type="entry name" value="Thioesterase"/>
</dbReference>
<dbReference type="SUPFAM" id="SSF53474">
    <property type="entry name" value="alpha/beta-Hydrolases"/>
    <property type="match status" value="1"/>
</dbReference>
<comment type="similarity">
    <text evidence="1">Belongs to the thioesterase family.</text>
</comment>
<reference evidence="3 4" key="1">
    <citation type="submission" date="2024-03" db="EMBL/GenBank/DDBJ databases">
        <title>Human intestinal bacterial collection.</title>
        <authorList>
            <person name="Pauvert C."/>
            <person name="Hitch T.C.A."/>
            <person name="Clavel T."/>
        </authorList>
    </citation>
    <scope>NUCLEOTIDE SEQUENCE [LARGE SCALE GENOMIC DNA]</scope>
    <source>
        <strain evidence="3 4">CLA-AA-H190</strain>
    </source>
</reference>
<gene>
    <name evidence="3" type="ORF">WMO25_14025</name>
</gene>
<dbReference type="EMBL" id="JBBMEK010000220">
    <property type="protein sequence ID" value="MEQ2366186.1"/>
    <property type="molecule type" value="Genomic_DNA"/>
</dbReference>